<comment type="similarity">
    <text evidence="1">Belongs to the Gram-positive plasmids replication protein type 1 family.</text>
</comment>
<protein>
    <recommendedName>
        <fullName evidence="5">Replication protein</fullName>
    </recommendedName>
</protein>
<reference evidence="4" key="1">
    <citation type="journal article" date="2019" name="Int. J. Syst. Evol. Microbiol.">
        <title>The Global Catalogue of Microorganisms (GCM) 10K type strain sequencing project: providing services to taxonomists for standard genome sequencing and annotation.</title>
        <authorList>
            <consortium name="The Broad Institute Genomics Platform"/>
            <consortium name="The Broad Institute Genome Sequencing Center for Infectious Disease"/>
            <person name="Wu L."/>
            <person name="Ma J."/>
        </authorList>
    </citation>
    <scope>NUCLEOTIDE SEQUENCE [LARGE SCALE GENOMIC DNA]</scope>
    <source>
        <strain evidence="4">CGMCC 1.6960</strain>
    </source>
</reference>
<dbReference type="Proteomes" id="UP000626982">
    <property type="component" value="Unassembled WGS sequence"/>
</dbReference>
<dbReference type="RefSeq" id="WP_188717092.1">
    <property type="nucleotide sequence ID" value="NZ_BAABBD010000002.1"/>
</dbReference>
<keyword evidence="4" id="KW-1185">Reference proteome</keyword>
<name>A0ABQ2KFZ4_9MICO</name>
<proteinExistence type="inferred from homology"/>
<organism evidence="3 4">
    <name type="scientific">Agrococcus terreus</name>
    <dbReference type="NCBI Taxonomy" id="574649"/>
    <lineage>
        <taxon>Bacteria</taxon>
        <taxon>Bacillati</taxon>
        <taxon>Actinomycetota</taxon>
        <taxon>Actinomycetes</taxon>
        <taxon>Micrococcales</taxon>
        <taxon>Microbacteriaceae</taxon>
        <taxon>Agrococcus</taxon>
    </lineage>
</organism>
<keyword evidence="2" id="KW-0235">DNA replication</keyword>
<accession>A0ABQ2KFZ4</accession>
<gene>
    <name evidence="3" type="ORF">GCM10010968_12110</name>
</gene>
<evidence type="ECO:0000313" key="4">
    <source>
        <dbReference type="Proteomes" id="UP000626982"/>
    </source>
</evidence>
<sequence>MPSLNDAAAPSEQSSGATSHVHYLATYSNGDTPQSEEAQYLIDYSSSSRLKSCSPNSHCKHRWCPTCSCAESRRLIGATLPKLEKFAAAVMVTLTIPDSPELAVGMKKFLDVKARLRTRLRSWGVPAMVSSVELTAPAGSWHPHLHLVLFGAEEVNLRSRAEEIARAWVEIAQDLGLDARLQGQHIDSGTPEKLASYAYKPKLGSGANSIGRLIREAARGDADAAERWAELEEFIAMTPGLRWRSSAGLNKPQEAVSASQARHQKVPVYQGGELALFALLNFLGVRTKAEQAKYYSPAKVGRLRANFPDAILDQVREQLEHPELKPEHFGN</sequence>
<evidence type="ECO:0000256" key="2">
    <source>
        <dbReference type="ARBA" id="ARBA00022705"/>
    </source>
</evidence>
<dbReference type="EMBL" id="BMLM01000001">
    <property type="protein sequence ID" value="GGN82366.1"/>
    <property type="molecule type" value="Genomic_DNA"/>
</dbReference>
<evidence type="ECO:0000313" key="3">
    <source>
        <dbReference type="EMBL" id="GGN82366.1"/>
    </source>
</evidence>
<dbReference type="InterPro" id="IPR000989">
    <property type="entry name" value="Rep"/>
</dbReference>
<comment type="caution">
    <text evidence="3">The sequence shown here is derived from an EMBL/GenBank/DDBJ whole genome shotgun (WGS) entry which is preliminary data.</text>
</comment>
<dbReference type="Pfam" id="PF01446">
    <property type="entry name" value="Rep_1"/>
    <property type="match status" value="1"/>
</dbReference>
<evidence type="ECO:0000256" key="1">
    <source>
        <dbReference type="ARBA" id="ARBA00008909"/>
    </source>
</evidence>
<evidence type="ECO:0008006" key="5">
    <source>
        <dbReference type="Google" id="ProtNLM"/>
    </source>
</evidence>